<keyword evidence="2" id="KW-1133">Transmembrane helix</keyword>
<keyword evidence="2" id="KW-0812">Transmembrane</keyword>
<evidence type="ECO:0000256" key="2">
    <source>
        <dbReference type="SAM" id="Phobius"/>
    </source>
</evidence>
<evidence type="ECO:0000313" key="3">
    <source>
        <dbReference type="EMBL" id="KAF5834485.1"/>
    </source>
</evidence>
<evidence type="ECO:0000256" key="1">
    <source>
        <dbReference type="SAM" id="MobiDB-lite"/>
    </source>
</evidence>
<dbReference type="EMBL" id="MU069753">
    <property type="protein sequence ID" value="KAF5834485.1"/>
    <property type="molecule type" value="Genomic_DNA"/>
</dbReference>
<organism evidence="3 4">
    <name type="scientific">Dunaliella salina</name>
    <name type="common">Green alga</name>
    <name type="synonym">Protococcus salinus</name>
    <dbReference type="NCBI Taxonomy" id="3046"/>
    <lineage>
        <taxon>Eukaryota</taxon>
        <taxon>Viridiplantae</taxon>
        <taxon>Chlorophyta</taxon>
        <taxon>core chlorophytes</taxon>
        <taxon>Chlorophyceae</taxon>
        <taxon>CS clade</taxon>
        <taxon>Chlamydomonadales</taxon>
        <taxon>Dunaliellaceae</taxon>
        <taxon>Dunaliella</taxon>
    </lineage>
</organism>
<feature type="transmembrane region" description="Helical" evidence="2">
    <location>
        <begin position="12"/>
        <end position="32"/>
    </location>
</feature>
<keyword evidence="4" id="KW-1185">Reference proteome</keyword>
<feature type="compositionally biased region" description="Low complexity" evidence="1">
    <location>
        <begin position="246"/>
        <end position="263"/>
    </location>
</feature>
<feature type="transmembrane region" description="Helical" evidence="2">
    <location>
        <begin position="111"/>
        <end position="129"/>
    </location>
</feature>
<protein>
    <submittedName>
        <fullName evidence="3">Uncharacterized protein</fullName>
    </submittedName>
</protein>
<keyword evidence="2" id="KW-0472">Membrane</keyword>
<proteinExistence type="predicted"/>
<accession>A0ABQ7GIN5</accession>
<feature type="transmembrane region" description="Helical" evidence="2">
    <location>
        <begin position="141"/>
        <end position="159"/>
    </location>
</feature>
<sequence length="285" mass="31229">MLHPKSMRMGQGVVLFFIFASWVIMLAGLGRVQDMCNSGGFNPQNQKEFGDLDPELQAARSYVRDGHLIPLSWSRARTVGYPGRDWTEVPGANGTGEGRDDKCGILFSWDWWTVMFQFFLILFSMMGIINESFHSLKHTLIAFYVIAIFQSTVFTSIFTKYTYAFNGGNHSEDAVGQGSAVAVVGGIAVTIFNYVFIWLFGSSEEGFPAAEEADPQIKVNKEYSKGDLTMEEAGQPALPVPPPISPQANGSPAAAPSSSNGPALIKGNISNSGERIYHKPVRMRP</sequence>
<gene>
    <name evidence="3" type="ORF">DUNSADRAFT_8810</name>
</gene>
<dbReference type="Proteomes" id="UP000815325">
    <property type="component" value="Unassembled WGS sequence"/>
</dbReference>
<evidence type="ECO:0000313" key="4">
    <source>
        <dbReference type="Proteomes" id="UP000815325"/>
    </source>
</evidence>
<comment type="caution">
    <text evidence="3">The sequence shown here is derived from an EMBL/GenBank/DDBJ whole genome shotgun (WGS) entry which is preliminary data.</text>
</comment>
<feature type="transmembrane region" description="Helical" evidence="2">
    <location>
        <begin position="179"/>
        <end position="200"/>
    </location>
</feature>
<name>A0ABQ7GIN5_DUNSA</name>
<reference evidence="3" key="1">
    <citation type="submission" date="2017-08" db="EMBL/GenBank/DDBJ databases">
        <authorList>
            <person name="Polle J.E."/>
            <person name="Barry K."/>
            <person name="Cushman J."/>
            <person name="Schmutz J."/>
            <person name="Tran D."/>
            <person name="Hathwaick L.T."/>
            <person name="Yim W.C."/>
            <person name="Jenkins J."/>
            <person name="Mckie-Krisberg Z.M."/>
            <person name="Prochnik S."/>
            <person name="Lindquist E."/>
            <person name="Dockter R.B."/>
            <person name="Adam C."/>
            <person name="Molina H."/>
            <person name="Bunkerborg J."/>
            <person name="Jin E."/>
            <person name="Buchheim M."/>
            <person name="Magnuson J."/>
        </authorList>
    </citation>
    <scope>NUCLEOTIDE SEQUENCE</scope>
    <source>
        <strain evidence="3">CCAP 19/18</strain>
    </source>
</reference>
<feature type="region of interest" description="Disordered" evidence="1">
    <location>
        <begin position="234"/>
        <end position="285"/>
    </location>
</feature>